<keyword evidence="3" id="KW-1185">Reference proteome</keyword>
<accession>A0A1Y0I986</accession>
<protein>
    <submittedName>
        <fullName evidence="2">Uncharacterized protein</fullName>
    </submittedName>
</protein>
<feature type="region of interest" description="Disordered" evidence="1">
    <location>
        <begin position="139"/>
        <end position="162"/>
    </location>
</feature>
<sequence length="346" mass="40648">MLLVGSKLTWSEEVLLALNNDIFEPIPDPFLKRPIASVYEDMAAEDGATRYQPISFWEQQMDWLIHFRNDWSHWISNTGRRVDAYFADEKIDSGDNSSYLRVRVGPTWASGEDFNFDPDIKFKLALPLTRERYQLVFESDPDDGKSLSDKSRENITGSQSTDDRATGALRLISELSQDWSMTNDVGIRLAFPPDPFVRSRAKRKWQIEPGLSTNLSLSGYYFVTRDWGADIKIHTDKELTSSILFRNTFETHWDKSDDSWEFGLTFDLFHELNRTRAIRYRFAMLADSKPDPDWTSFYLESTYRRRIYKNWLFYEIIPLVSFPEDKDFKPKPELTFKIEILFAKKR</sequence>
<dbReference type="KEGG" id="ome:OLMES_1920"/>
<evidence type="ECO:0000313" key="3">
    <source>
        <dbReference type="Proteomes" id="UP000196027"/>
    </source>
</evidence>
<dbReference type="Proteomes" id="UP000196027">
    <property type="component" value="Chromosome"/>
</dbReference>
<feature type="compositionally biased region" description="Basic and acidic residues" evidence="1">
    <location>
        <begin position="142"/>
        <end position="153"/>
    </location>
</feature>
<evidence type="ECO:0000313" key="2">
    <source>
        <dbReference type="EMBL" id="ARU55994.1"/>
    </source>
</evidence>
<name>A0A1Y0I986_9GAMM</name>
<dbReference type="AlphaFoldDB" id="A0A1Y0I986"/>
<proteinExistence type="predicted"/>
<organism evidence="2 3">
    <name type="scientific">Oleiphilus messinensis</name>
    <dbReference type="NCBI Taxonomy" id="141451"/>
    <lineage>
        <taxon>Bacteria</taxon>
        <taxon>Pseudomonadati</taxon>
        <taxon>Pseudomonadota</taxon>
        <taxon>Gammaproteobacteria</taxon>
        <taxon>Oceanospirillales</taxon>
        <taxon>Oleiphilaceae</taxon>
        <taxon>Oleiphilus</taxon>
    </lineage>
</organism>
<reference evidence="2 3" key="1">
    <citation type="submission" date="2017-05" db="EMBL/GenBank/DDBJ databases">
        <title>Genomic insights into alkan degradation activity of Oleiphilus messinensis.</title>
        <authorList>
            <person name="Kozyavkin S.A."/>
            <person name="Slesarev A.I."/>
            <person name="Golyshin P.N."/>
            <person name="Korzhenkov A."/>
            <person name="Golyshina O.N."/>
            <person name="Toshchakov S.V."/>
        </authorList>
    </citation>
    <scope>NUCLEOTIDE SEQUENCE [LARGE SCALE GENOMIC DNA]</scope>
    <source>
        <strain evidence="2 3">ME102</strain>
    </source>
</reference>
<gene>
    <name evidence="2" type="ORF">OLMES_1920</name>
</gene>
<evidence type="ECO:0000256" key="1">
    <source>
        <dbReference type="SAM" id="MobiDB-lite"/>
    </source>
</evidence>
<dbReference type="EMBL" id="CP021425">
    <property type="protein sequence ID" value="ARU55994.1"/>
    <property type="molecule type" value="Genomic_DNA"/>
</dbReference>